<dbReference type="Proteomes" id="UP001057522">
    <property type="component" value="Unassembled WGS sequence"/>
</dbReference>
<dbReference type="EMBL" id="JAMOKX010000001">
    <property type="protein sequence ID" value="MCL9818643.1"/>
    <property type="molecule type" value="Genomic_DNA"/>
</dbReference>
<dbReference type="InterPro" id="IPR029787">
    <property type="entry name" value="Nucleotide_cyclase"/>
</dbReference>
<keyword evidence="2" id="KW-0808">Transferase</keyword>
<gene>
    <name evidence="2" type="ORF">NCR95_00390</name>
</gene>
<keyword evidence="3" id="KW-1185">Reference proteome</keyword>
<dbReference type="GO" id="GO:0052621">
    <property type="term" value="F:diguanylate cyclase activity"/>
    <property type="evidence" value="ECO:0007669"/>
    <property type="project" value="UniProtKB-EC"/>
</dbReference>
<dbReference type="EC" id="2.7.7.65" evidence="2"/>
<dbReference type="SUPFAM" id="SSF55073">
    <property type="entry name" value="Nucleotide cyclase"/>
    <property type="match status" value="1"/>
</dbReference>
<dbReference type="Gene3D" id="3.30.70.270">
    <property type="match status" value="1"/>
</dbReference>
<feature type="domain" description="GGDEF" evidence="1">
    <location>
        <begin position="262"/>
        <end position="391"/>
    </location>
</feature>
<dbReference type="PROSITE" id="PS50887">
    <property type="entry name" value="GGDEF"/>
    <property type="match status" value="1"/>
</dbReference>
<protein>
    <submittedName>
        <fullName evidence="2">Diguanylate cyclase</fullName>
        <ecNumber evidence="2">2.7.7.65</ecNumber>
    </submittedName>
</protein>
<dbReference type="NCBIfam" id="TIGR00254">
    <property type="entry name" value="GGDEF"/>
    <property type="match status" value="1"/>
</dbReference>
<dbReference type="InterPro" id="IPR043128">
    <property type="entry name" value="Rev_trsase/Diguanyl_cyclase"/>
</dbReference>
<dbReference type="RefSeq" id="WP_250603138.1">
    <property type="nucleotide sequence ID" value="NZ_JAMOKX010000001.1"/>
</dbReference>
<proteinExistence type="predicted"/>
<comment type="caution">
    <text evidence="2">The sequence shown here is derived from an EMBL/GenBank/DDBJ whole genome shotgun (WGS) entry which is preliminary data.</text>
</comment>
<keyword evidence="2" id="KW-0548">Nucleotidyltransferase</keyword>
<evidence type="ECO:0000313" key="3">
    <source>
        <dbReference type="Proteomes" id="UP001057522"/>
    </source>
</evidence>
<sequence>MQIIQKIAKEALKELMQEGSDPTPEAYTDYFCRQAKKMGLKSYGDYISLKNMLEKIDAEVRDNLANKEFRNKDELTIHLIVALNHMYFYKKNFALYVEIIKILLRILATYPEKSISSLAKSQLLEFDKSNPKIMQTWKEKWNELLKKGLEVQKNKSVLEILSDFKINNQAFQEWQGEVKEFLKFPQNFKEEYLLKNLEKILNQELVIQKISQQEEIKNSPKERIKYQEASSLPIDSMTTLVSKEGMQKVLGFAEEAFCRQDKNYALVVFGVVGYDKIVEDFGSEAGKKILSILGRLLKEYSGPSDWISYYGGEEFVACLLDSQKNDAIEFIKNLDLVVKKSIFAYQQMHFKIKLSAQVLQRSNQTSLEYMLMKLLADFQESKNTQGVIGDE</sequence>
<evidence type="ECO:0000313" key="2">
    <source>
        <dbReference type="EMBL" id="MCL9818643.1"/>
    </source>
</evidence>
<dbReference type="InterPro" id="IPR000160">
    <property type="entry name" value="GGDEF_dom"/>
</dbReference>
<accession>A0ABT0TRV9</accession>
<reference evidence="2" key="1">
    <citation type="submission" date="2022-06" db="EMBL/GenBank/DDBJ databases">
        <title>Helicobacter colisuis sp. nov.</title>
        <authorList>
            <person name="Papic B."/>
            <person name="Gruntar I."/>
        </authorList>
    </citation>
    <scope>NUCLEOTIDE SEQUENCE</scope>
    <source>
        <strain evidence="2">11154-15</strain>
    </source>
</reference>
<organism evidence="2 3">
    <name type="scientific">Helicobacter colisuis</name>
    <dbReference type="NCBI Taxonomy" id="2949739"/>
    <lineage>
        <taxon>Bacteria</taxon>
        <taxon>Pseudomonadati</taxon>
        <taxon>Campylobacterota</taxon>
        <taxon>Epsilonproteobacteria</taxon>
        <taxon>Campylobacterales</taxon>
        <taxon>Helicobacteraceae</taxon>
        <taxon>Helicobacter</taxon>
    </lineage>
</organism>
<name>A0ABT0TRV9_9HELI</name>
<evidence type="ECO:0000259" key="1">
    <source>
        <dbReference type="PROSITE" id="PS50887"/>
    </source>
</evidence>
<dbReference type="Pfam" id="PF00990">
    <property type="entry name" value="GGDEF"/>
    <property type="match status" value="1"/>
</dbReference>